<evidence type="ECO:0000313" key="2">
    <source>
        <dbReference type="EMBL" id="KAL3783304.1"/>
    </source>
</evidence>
<accession>A0ABD3P671</accession>
<sequence length="177" mass="19970">MTTASFATFVCVLVAFIQCSSAFQLGNRGGRTTLNPVMRSEHPQTSTSLVILHYENPNQIPDEERLDIGEQFEGSVDWDAEWKKVVENRDQPAKRPGPRYKSDLEIKAIKTTNNVAKNVFDASKEIKASLPRMPNIRSLQGDWKVRGGFVSYSHRLFVHSYLSSPFHHSSSGSESWL</sequence>
<reference evidence="2 3" key="1">
    <citation type="journal article" date="2020" name="G3 (Bethesda)">
        <title>Improved Reference Genome for Cyclotella cryptica CCMP332, a Model for Cell Wall Morphogenesis, Salinity Adaptation, and Lipid Production in Diatoms (Bacillariophyta).</title>
        <authorList>
            <person name="Roberts W.R."/>
            <person name="Downey K.M."/>
            <person name="Ruck E.C."/>
            <person name="Traller J.C."/>
            <person name="Alverson A.J."/>
        </authorList>
    </citation>
    <scope>NUCLEOTIDE SEQUENCE [LARGE SCALE GENOMIC DNA]</scope>
    <source>
        <strain evidence="2 3">CCMP332</strain>
    </source>
</reference>
<feature type="signal peptide" evidence="1">
    <location>
        <begin position="1"/>
        <end position="22"/>
    </location>
</feature>
<keyword evidence="3" id="KW-1185">Reference proteome</keyword>
<name>A0ABD3P671_9STRA</name>
<keyword evidence="1" id="KW-0732">Signal</keyword>
<evidence type="ECO:0000313" key="3">
    <source>
        <dbReference type="Proteomes" id="UP001516023"/>
    </source>
</evidence>
<evidence type="ECO:0008006" key="4">
    <source>
        <dbReference type="Google" id="ProtNLM"/>
    </source>
</evidence>
<comment type="caution">
    <text evidence="2">The sequence shown here is derived from an EMBL/GenBank/DDBJ whole genome shotgun (WGS) entry which is preliminary data.</text>
</comment>
<dbReference type="EMBL" id="JABMIG020000264">
    <property type="protein sequence ID" value="KAL3783304.1"/>
    <property type="molecule type" value="Genomic_DNA"/>
</dbReference>
<protein>
    <recommendedName>
        <fullName evidence="4">Plastid lipid-associated protein/fibrillin conserved domain-containing protein</fullName>
    </recommendedName>
</protein>
<gene>
    <name evidence="2" type="ORF">HJC23_007973</name>
</gene>
<organism evidence="2 3">
    <name type="scientific">Cyclotella cryptica</name>
    <dbReference type="NCBI Taxonomy" id="29204"/>
    <lineage>
        <taxon>Eukaryota</taxon>
        <taxon>Sar</taxon>
        <taxon>Stramenopiles</taxon>
        <taxon>Ochrophyta</taxon>
        <taxon>Bacillariophyta</taxon>
        <taxon>Coscinodiscophyceae</taxon>
        <taxon>Thalassiosirophycidae</taxon>
        <taxon>Stephanodiscales</taxon>
        <taxon>Stephanodiscaceae</taxon>
        <taxon>Cyclotella</taxon>
    </lineage>
</organism>
<proteinExistence type="predicted"/>
<feature type="chain" id="PRO_5044791236" description="Plastid lipid-associated protein/fibrillin conserved domain-containing protein" evidence="1">
    <location>
        <begin position="23"/>
        <end position="177"/>
    </location>
</feature>
<dbReference type="Proteomes" id="UP001516023">
    <property type="component" value="Unassembled WGS sequence"/>
</dbReference>
<dbReference type="AlphaFoldDB" id="A0ABD3P671"/>
<evidence type="ECO:0000256" key="1">
    <source>
        <dbReference type="SAM" id="SignalP"/>
    </source>
</evidence>